<reference evidence="3" key="1">
    <citation type="submission" date="2017-10" db="EMBL/GenBank/DDBJ databases">
        <title>Rapid genome shrinkage in a self-fertile nematode reveals novel sperm competition proteins.</title>
        <authorList>
            <person name="Yin D."/>
            <person name="Schwarz E.M."/>
            <person name="Thomas C.G."/>
            <person name="Felde R.L."/>
            <person name="Korf I.F."/>
            <person name="Cutter A.D."/>
            <person name="Schartner C.M."/>
            <person name="Ralston E.J."/>
            <person name="Meyer B.J."/>
            <person name="Haag E.S."/>
        </authorList>
    </citation>
    <scope>NUCLEOTIDE SEQUENCE [LARGE SCALE GENOMIC DNA]</scope>
    <source>
        <strain evidence="3">JU1422</strain>
    </source>
</reference>
<dbReference type="PROSITE" id="PS50181">
    <property type="entry name" value="FBOX"/>
    <property type="match status" value="1"/>
</dbReference>
<evidence type="ECO:0000259" key="1">
    <source>
        <dbReference type="PROSITE" id="PS50181"/>
    </source>
</evidence>
<dbReference type="Proteomes" id="UP000230233">
    <property type="component" value="Chromosome I"/>
</dbReference>
<evidence type="ECO:0000313" key="3">
    <source>
        <dbReference type="Proteomes" id="UP000230233"/>
    </source>
</evidence>
<gene>
    <name evidence="2" type="primary">Cnig_chr_I.g1435</name>
    <name evidence="2" type="ORF">B9Z55_001435</name>
</gene>
<evidence type="ECO:0000313" key="2">
    <source>
        <dbReference type="EMBL" id="PIC50594.1"/>
    </source>
</evidence>
<dbReference type="AlphaFoldDB" id="A0A2G5VFP3"/>
<dbReference type="Pfam" id="PF00646">
    <property type="entry name" value="F-box"/>
    <property type="match status" value="1"/>
</dbReference>
<dbReference type="PANTHER" id="PTHR21503:SF8">
    <property type="entry name" value="F-BOX ASSOCIATED DOMAIN-CONTAINING PROTEIN-RELATED"/>
    <property type="match status" value="1"/>
</dbReference>
<accession>A0A2G5VFP3</accession>
<protein>
    <recommendedName>
        <fullName evidence="1">F-box domain-containing protein</fullName>
    </recommendedName>
</protein>
<organism evidence="2 3">
    <name type="scientific">Caenorhabditis nigoni</name>
    <dbReference type="NCBI Taxonomy" id="1611254"/>
    <lineage>
        <taxon>Eukaryota</taxon>
        <taxon>Metazoa</taxon>
        <taxon>Ecdysozoa</taxon>
        <taxon>Nematoda</taxon>
        <taxon>Chromadorea</taxon>
        <taxon>Rhabditida</taxon>
        <taxon>Rhabditina</taxon>
        <taxon>Rhabditomorpha</taxon>
        <taxon>Rhabditoidea</taxon>
        <taxon>Rhabditidae</taxon>
        <taxon>Peloderinae</taxon>
        <taxon>Caenorhabditis</taxon>
    </lineage>
</organism>
<keyword evidence="3" id="KW-1185">Reference proteome</keyword>
<comment type="caution">
    <text evidence="2">The sequence shown here is derived from an EMBL/GenBank/DDBJ whole genome shotgun (WGS) entry which is preliminary data.</text>
</comment>
<dbReference type="InterPro" id="IPR001810">
    <property type="entry name" value="F-box_dom"/>
</dbReference>
<sequence length="357" mass="41972">MILSKYPYLVQKEILDNMEYSQLFLLSLVSKNLKKIIKLCQTNRFKSISSVTYKCDSTDQPYVFISNEHTNHMMMRIISHTETPNNFFQLKVSGKGIDFKFAGGFKYLIAFYQQWDKTSVIQSIHNYLLDFFGNSVEYNWQATDIKWRREGFTPFIPKLENVSFCSRIQLGWDFKDMEKLENVFSSSHVFKSIQMNVMMATEPFNPESKFYQAESVEISQDKVTVPPVLRHFQGRQAIVDCLEHKTSDLIKFVNRWKSGEAFQKLEYLKIKMCKTPRNRFLDAIGLKHIDATKQPPTHTLPKVYNWYNENPNTEPITSHSYVVRVTDNHVASVLIHRNTLCFGVWDKTEQEFLRIMD</sequence>
<proteinExistence type="predicted"/>
<dbReference type="OrthoDB" id="10663893at2759"/>
<name>A0A2G5VFP3_9PELO</name>
<dbReference type="EMBL" id="PDUG01000001">
    <property type="protein sequence ID" value="PIC50594.1"/>
    <property type="molecule type" value="Genomic_DNA"/>
</dbReference>
<dbReference type="PANTHER" id="PTHR21503">
    <property type="entry name" value="F-BOX-CONTAINING HYPOTHETICAL PROTEIN C.ELEGANS"/>
    <property type="match status" value="1"/>
</dbReference>
<feature type="domain" description="F-box" evidence="1">
    <location>
        <begin position="1"/>
        <end position="48"/>
    </location>
</feature>